<sequence length="280" mass="32070">MQNRVDCRISAHVCNASEPGFESFKKQRHSRYTACIRYWELLISGYTCNVRRVPIDLDTIGSVKKRIAIFETLSTDNQLASIRKSENPSELAEVPRYERHSSFREEPSESHDEPKTVFYKPESDQSDAKETGKLFLFVQIEKTVGDKTKKQDLLRYESDGIAAGKHISNKHCNTTETAGSKWKKQKNENKKACCEVEGWEIIDAESLMLKNILQSKLKLGEIDQKNIWENRNSSKMNAHNTLLYTKLMKGEEHLTNEISGDAPAVTSDTEIPELDLLKNW</sequence>
<reference evidence="2 3" key="1">
    <citation type="submission" date="2015-12" db="EMBL/GenBank/DDBJ databases">
        <title>Draft genome of the nematode, Onchocerca flexuosa.</title>
        <authorList>
            <person name="Mitreva M."/>
        </authorList>
    </citation>
    <scope>NUCLEOTIDE SEQUENCE [LARGE SCALE GENOMIC DNA]</scope>
    <source>
        <strain evidence="2">Red Deer</strain>
    </source>
</reference>
<evidence type="ECO:0000313" key="2">
    <source>
        <dbReference type="EMBL" id="OZC08027.1"/>
    </source>
</evidence>
<dbReference type="Proteomes" id="UP000242913">
    <property type="component" value="Unassembled WGS sequence"/>
</dbReference>
<dbReference type="EMBL" id="KZ270016">
    <property type="protein sequence ID" value="OZC08027.1"/>
    <property type="molecule type" value="Genomic_DNA"/>
</dbReference>
<gene>
    <name evidence="2" type="ORF">X798_04919</name>
</gene>
<feature type="region of interest" description="Disordered" evidence="1">
    <location>
        <begin position="84"/>
        <end position="125"/>
    </location>
</feature>
<keyword evidence="3" id="KW-1185">Reference proteome</keyword>
<evidence type="ECO:0000313" key="3">
    <source>
        <dbReference type="Proteomes" id="UP000242913"/>
    </source>
</evidence>
<proteinExistence type="predicted"/>
<evidence type="ECO:0000256" key="1">
    <source>
        <dbReference type="SAM" id="MobiDB-lite"/>
    </source>
</evidence>
<accession>A0A238BRN7</accession>
<dbReference type="OrthoDB" id="5877251at2759"/>
<organism evidence="2 3">
    <name type="scientific">Onchocerca flexuosa</name>
    <dbReference type="NCBI Taxonomy" id="387005"/>
    <lineage>
        <taxon>Eukaryota</taxon>
        <taxon>Metazoa</taxon>
        <taxon>Ecdysozoa</taxon>
        <taxon>Nematoda</taxon>
        <taxon>Chromadorea</taxon>
        <taxon>Rhabditida</taxon>
        <taxon>Spirurina</taxon>
        <taxon>Spiruromorpha</taxon>
        <taxon>Filarioidea</taxon>
        <taxon>Onchocercidae</taxon>
        <taxon>Onchocerca</taxon>
    </lineage>
</organism>
<dbReference type="AlphaFoldDB" id="A0A238BRN7"/>
<name>A0A238BRN7_9BILA</name>
<protein>
    <submittedName>
        <fullName evidence="2">Uncharacterized protein</fullName>
    </submittedName>
</protein>